<proteinExistence type="predicted"/>
<evidence type="ECO:0000313" key="1">
    <source>
        <dbReference type="EMBL" id="CAE7020970.1"/>
    </source>
</evidence>
<protein>
    <submittedName>
        <fullName evidence="1">Uncharacterized protein</fullName>
    </submittedName>
</protein>
<accession>A0A6S6VWN8</accession>
<dbReference type="Proteomes" id="UP000472372">
    <property type="component" value="Chromosome 3"/>
</dbReference>
<dbReference type="EMBL" id="HG992979">
    <property type="protein sequence ID" value="CAE7020970.1"/>
    <property type="molecule type" value="Genomic_DNA"/>
</dbReference>
<dbReference type="Pfam" id="PF00646">
    <property type="entry name" value="F-box"/>
    <property type="match status" value="1"/>
</dbReference>
<dbReference type="InterPro" id="IPR036047">
    <property type="entry name" value="F-box-like_dom_sf"/>
</dbReference>
<gene>
    <name evidence="1" type="ORF">PTTW11_03176</name>
</gene>
<dbReference type="InterPro" id="IPR001810">
    <property type="entry name" value="F-box_dom"/>
</dbReference>
<dbReference type="SUPFAM" id="SSF81383">
    <property type="entry name" value="F-box domain"/>
    <property type="match status" value="1"/>
</dbReference>
<organism evidence="1 2">
    <name type="scientific">Pyrenophora teres f. teres</name>
    <dbReference type="NCBI Taxonomy" id="97479"/>
    <lineage>
        <taxon>Eukaryota</taxon>
        <taxon>Fungi</taxon>
        <taxon>Dikarya</taxon>
        <taxon>Ascomycota</taxon>
        <taxon>Pezizomycotina</taxon>
        <taxon>Dothideomycetes</taxon>
        <taxon>Pleosporomycetidae</taxon>
        <taxon>Pleosporales</taxon>
        <taxon>Pleosporineae</taxon>
        <taxon>Pleosporaceae</taxon>
        <taxon>Pyrenophora</taxon>
    </lineage>
</organism>
<evidence type="ECO:0000313" key="2">
    <source>
        <dbReference type="Proteomes" id="UP000472372"/>
    </source>
</evidence>
<dbReference type="PROSITE" id="PS50181">
    <property type="entry name" value="FBOX"/>
    <property type="match status" value="1"/>
</dbReference>
<sequence>MPSAPILRLPVELHLEIANLLDLGDHVRLASTARYFRSIIPAPTHSDFLAAEECAWAKSKQLYACKRCRNFHTWEKFADNMRKGKWCRSGTHANERFCLKCGVNSALYARGTLLTICNRPHVLCSTCGSLTDQLGHHGMCAACSPDTKRDYGNQYFDHDDHWTYATNRMSDRNHVREFYNWPEDGRLPRF</sequence>
<dbReference type="AlphaFoldDB" id="A0A6S6VWN8"/>
<reference evidence="1" key="1">
    <citation type="submission" date="2021-02" db="EMBL/GenBank/DDBJ databases">
        <authorList>
            <person name="Syme A R."/>
            <person name="Syme A R."/>
            <person name="Moolhuijzen P."/>
        </authorList>
    </citation>
    <scope>NUCLEOTIDE SEQUENCE</scope>
    <source>
        <strain evidence="1">W1-1</strain>
    </source>
</reference>
<name>A0A6S6VWN8_9PLEO</name>